<sequence length="292" mass="31923">MATQAAAAYAVKQQVNSGPPQVGSPNGGDEQQEAKPAGWREWILRVGAVGNLGVQGVNVALQIPRMALVSATDIPRRVGGYTVYASSGLGAVHSPAVMVKERQLTKEDTFRTALNGIREEQGRLTQENDILSAEIDDLQSEVDRMNDIEMALRELSETQGSQLSQLMDLIRQNKEINDGMRAVLKSKAAEEVISLVLDIDNDGSFSIQNKEIDRLIIGMKLMDGVSFDENMFRDDLAKCGGSVDEVIAMIKDMFDSGEAGEGEERCTGGRCTINIDEPENFFKKNRGSMTYD</sequence>
<protein>
    <submittedName>
        <fullName evidence="3">Uncharacterized protein</fullName>
    </submittedName>
</protein>
<dbReference type="AlphaFoldDB" id="A0AAD8YNQ3"/>
<dbReference type="EMBL" id="JATAAI010000001">
    <property type="protein sequence ID" value="KAK1748396.1"/>
    <property type="molecule type" value="Genomic_DNA"/>
</dbReference>
<evidence type="ECO:0000313" key="3">
    <source>
        <dbReference type="EMBL" id="KAK1748396.1"/>
    </source>
</evidence>
<evidence type="ECO:0000313" key="4">
    <source>
        <dbReference type="Proteomes" id="UP001224775"/>
    </source>
</evidence>
<gene>
    <name evidence="3" type="ORF">QTG54_000335</name>
</gene>
<organism evidence="3 4">
    <name type="scientific">Skeletonema marinoi</name>
    <dbReference type="NCBI Taxonomy" id="267567"/>
    <lineage>
        <taxon>Eukaryota</taxon>
        <taxon>Sar</taxon>
        <taxon>Stramenopiles</taxon>
        <taxon>Ochrophyta</taxon>
        <taxon>Bacillariophyta</taxon>
        <taxon>Coscinodiscophyceae</taxon>
        <taxon>Thalassiosirophycidae</taxon>
        <taxon>Thalassiosirales</taxon>
        <taxon>Skeletonemataceae</taxon>
        <taxon>Skeletonema</taxon>
        <taxon>Skeletonema marinoi-dohrnii complex</taxon>
    </lineage>
</organism>
<evidence type="ECO:0000256" key="2">
    <source>
        <dbReference type="SAM" id="MobiDB-lite"/>
    </source>
</evidence>
<keyword evidence="1" id="KW-0175">Coiled coil</keyword>
<comment type="caution">
    <text evidence="3">The sequence shown here is derived from an EMBL/GenBank/DDBJ whole genome shotgun (WGS) entry which is preliminary data.</text>
</comment>
<name>A0AAD8YNQ3_9STRA</name>
<feature type="compositionally biased region" description="Low complexity" evidence="2">
    <location>
        <begin position="1"/>
        <end position="10"/>
    </location>
</feature>
<keyword evidence="4" id="KW-1185">Reference proteome</keyword>
<accession>A0AAD8YNQ3</accession>
<feature type="region of interest" description="Disordered" evidence="2">
    <location>
        <begin position="1"/>
        <end position="35"/>
    </location>
</feature>
<proteinExistence type="predicted"/>
<feature type="coiled-coil region" evidence="1">
    <location>
        <begin position="121"/>
        <end position="158"/>
    </location>
</feature>
<evidence type="ECO:0000256" key="1">
    <source>
        <dbReference type="SAM" id="Coils"/>
    </source>
</evidence>
<reference evidence="3" key="1">
    <citation type="submission" date="2023-06" db="EMBL/GenBank/DDBJ databases">
        <title>Survivors Of The Sea: Transcriptome response of Skeletonema marinoi to long-term dormancy.</title>
        <authorList>
            <person name="Pinder M.I.M."/>
            <person name="Kourtchenko O."/>
            <person name="Robertson E.K."/>
            <person name="Larsson T."/>
            <person name="Maumus F."/>
            <person name="Osuna-Cruz C.M."/>
            <person name="Vancaester E."/>
            <person name="Stenow R."/>
            <person name="Vandepoele K."/>
            <person name="Ploug H."/>
            <person name="Bruchert V."/>
            <person name="Godhe A."/>
            <person name="Topel M."/>
        </authorList>
    </citation>
    <scope>NUCLEOTIDE SEQUENCE</scope>
    <source>
        <strain evidence="3">R05AC</strain>
    </source>
</reference>
<dbReference type="Proteomes" id="UP001224775">
    <property type="component" value="Unassembled WGS sequence"/>
</dbReference>